<dbReference type="InterPro" id="IPR036390">
    <property type="entry name" value="WH_DNA-bd_sf"/>
</dbReference>
<dbReference type="SUPFAM" id="SSF53850">
    <property type="entry name" value="Periplasmic binding protein-like II"/>
    <property type="match status" value="1"/>
</dbReference>
<dbReference type="InterPro" id="IPR000847">
    <property type="entry name" value="LysR_HTH_N"/>
</dbReference>
<dbReference type="EMBL" id="CP003876">
    <property type="protein sequence ID" value="AFU02685.1"/>
    <property type="molecule type" value="Genomic_DNA"/>
</dbReference>
<dbReference type="STRING" id="1133849.O3I_023650"/>
<sequence>MLEIRRLALLHQFDRLGSIAATAAATGYSASAVSQQLAVLEREVGVALLERSARSAALTEAGRRLAQHAATILDAVETAESDLADAAGDTGGRIVVSTIPTAAIAAAPRLILPKGPAVVLRQHTDADALDRLRTREVDIVVVDAWRDSPPEPGLLRIELMIDPLLIAGSTEHTTWLVAPPDQLSRRVAEDVMAELGIKPHSRWEFMGLATIADLVASGVGAAILPRMALRHVDVPTTPTGRHRRIDAVIRASSQVRPAVQAVIQALSTLDR</sequence>
<feature type="domain" description="HTH lysR-type" evidence="5">
    <location>
        <begin position="2"/>
        <end position="59"/>
    </location>
</feature>
<dbReference type="GO" id="GO:0000976">
    <property type="term" value="F:transcription cis-regulatory region binding"/>
    <property type="evidence" value="ECO:0007669"/>
    <property type="project" value="TreeGrafter"/>
</dbReference>
<dbReference type="PROSITE" id="PS50931">
    <property type="entry name" value="HTH_LYSR"/>
    <property type="match status" value="1"/>
</dbReference>
<gene>
    <name evidence="6" type="ORF">O3I_023650</name>
</gene>
<dbReference type="KEGG" id="nbr:O3I_023650"/>
<dbReference type="HOGENOM" id="CLU_039613_6_0_11"/>
<dbReference type="PANTHER" id="PTHR30126">
    <property type="entry name" value="HTH-TYPE TRANSCRIPTIONAL REGULATOR"/>
    <property type="match status" value="1"/>
</dbReference>
<dbReference type="RefSeq" id="WP_014985540.1">
    <property type="nucleotide sequence ID" value="NC_018681.1"/>
</dbReference>
<organism evidence="6 7">
    <name type="scientific">Nocardia brasiliensis (strain ATCC 700358 / HUJEG-1)</name>
    <dbReference type="NCBI Taxonomy" id="1133849"/>
    <lineage>
        <taxon>Bacteria</taxon>
        <taxon>Bacillati</taxon>
        <taxon>Actinomycetota</taxon>
        <taxon>Actinomycetes</taxon>
        <taxon>Mycobacteriales</taxon>
        <taxon>Nocardiaceae</taxon>
        <taxon>Nocardia</taxon>
    </lineage>
</organism>
<proteinExistence type="inferred from homology"/>
<name>K0F0L6_NOCB7</name>
<dbReference type="Proteomes" id="UP000006304">
    <property type="component" value="Chromosome"/>
</dbReference>
<dbReference type="Pfam" id="PF00126">
    <property type="entry name" value="HTH_1"/>
    <property type="match status" value="1"/>
</dbReference>
<dbReference type="InterPro" id="IPR036388">
    <property type="entry name" value="WH-like_DNA-bd_sf"/>
</dbReference>
<protein>
    <submittedName>
        <fullName evidence="6">LysR family transcriptional regulator</fullName>
    </submittedName>
</protein>
<keyword evidence="3" id="KW-0238">DNA-binding</keyword>
<dbReference type="AlphaFoldDB" id="K0F0L6"/>
<evidence type="ECO:0000256" key="1">
    <source>
        <dbReference type="ARBA" id="ARBA00009437"/>
    </source>
</evidence>
<dbReference type="InterPro" id="IPR005119">
    <property type="entry name" value="LysR_subst-bd"/>
</dbReference>
<accession>K0F0L6</accession>
<evidence type="ECO:0000259" key="5">
    <source>
        <dbReference type="PROSITE" id="PS50931"/>
    </source>
</evidence>
<dbReference type="GO" id="GO:0003700">
    <property type="term" value="F:DNA-binding transcription factor activity"/>
    <property type="evidence" value="ECO:0007669"/>
    <property type="project" value="InterPro"/>
</dbReference>
<reference evidence="6 7" key="1">
    <citation type="journal article" date="2012" name="J. Bacteriol.">
        <title>Complete genome sequence of Nocardia brasiliensis HUJEG-1.</title>
        <authorList>
            <person name="Vera-Cabrera L."/>
            <person name="Ortiz-Lopez R."/>
            <person name="Elizondo-Gonzalez R."/>
            <person name="Perez-Maya A.A."/>
            <person name="Ocampo-Candiani J."/>
        </authorList>
    </citation>
    <scope>NUCLEOTIDE SEQUENCE [LARGE SCALE GENOMIC DNA]</scope>
    <source>
        <strain evidence="7">ATCC 700358</strain>
    </source>
</reference>
<dbReference type="Gene3D" id="3.40.190.10">
    <property type="entry name" value="Periplasmic binding protein-like II"/>
    <property type="match status" value="2"/>
</dbReference>
<keyword evidence="7" id="KW-1185">Reference proteome</keyword>
<dbReference type="eggNOG" id="COG0583">
    <property type="taxonomic scope" value="Bacteria"/>
</dbReference>
<dbReference type="PANTHER" id="PTHR30126:SF39">
    <property type="entry name" value="HTH-TYPE TRANSCRIPTIONAL REGULATOR CYSL"/>
    <property type="match status" value="1"/>
</dbReference>
<evidence type="ECO:0000256" key="2">
    <source>
        <dbReference type="ARBA" id="ARBA00023015"/>
    </source>
</evidence>
<evidence type="ECO:0000313" key="7">
    <source>
        <dbReference type="Proteomes" id="UP000006304"/>
    </source>
</evidence>
<evidence type="ECO:0000256" key="3">
    <source>
        <dbReference type="ARBA" id="ARBA00023125"/>
    </source>
</evidence>
<evidence type="ECO:0000256" key="4">
    <source>
        <dbReference type="ARBA" id="ARBA00023163"/>
    </source>
</evidence>
<evidence type="ECO:0000313" key="6">
    <source>
        <dbReference type="EMBL" id="AFU02685.1"/>
    </source>
</evidence>
<keyword evidence="4" id="KW-0804">Transcription</keyword>
<comment type="similarity">
    <text evidence="1">Belongs to the LysR transcriptional regulatory family.</text>
</comment>
<dbReference type="SUPFAM" id="SSF46785">
    <property type="entry name" value="Winged helix' DNA-binding domain"/>
    <property type="match status" value="1"/>
</dbReference>
<keyword evidence="2" id="KW-0805">Transcription regulation</keyword>
<dbReference type="Pfam" id="PF03466">
    <property type="entry name" value="LysR_substrate"/>
    <property type="match status" value="1"/>
</dbReference>
<dbReference type="Gene3D" id="1.10.10.10">
    <property type="entry name" value="Winged helix-like DNA-binding domain superfamily/Winged helix DNA-binding domain"/>
    <property type="match status" value="1"/>
</dbReference>